<name>A0A840MZM9_9BRAD</name>
<dbReference type="InterPro" id="IPR000873">
    <property type="entry name" value="AMP-dep_synth/lig_dom"/>
</dbReference>
<dbReference type="NCBIfam" id="TIGR02155">
    <property type="entry name" value="PA_CoA_ligase"/>
    <property type="match status" value="1"/>
</dbReference>
<dbReference type="InterPro" id="IPR011880">
    <property type="entry name" value="PA_CoA_ligase"/>
</dbReference>
<dbReference type="Gene3D" id="3.40.50.12780">
    <property type="entry name" value="N-terminal domain of ligase-like"/>
    <property type="match status" value="1"/>
</dbReference>
<gene>
    <name evidence="12" type="ORF">HNQ36_001132</name>
</gene>
<dbReference type="EC" id="6.2.1.30" evidence="6 9"/>
<dbReference type="PANTHER" id="PTHR43439">
    <property type="entry name" value="PHENYLACETATE-COENZYME A LIGASE"/>
    <property type="match status" value="1"/>
</dbReference>
<keyword evidence="3 9" id="KW-0547">Nucleotide-binding</keyword>
<dbReference type="UniPathway" id="UPA00930"/>
<dbReference type="InterPro" id="IPR042099">
    <property type="entry name" value="ANL_N_sf"/>
</dbReference>
<evidence type="ECO:0000256" key="8">
    <source>
        <dbReference type="ARBA" id="ARBA00075111"/>
    </source>
</evidence>
<dbReference type="InterPro" id="IPR028154">
    <property type="entry name" value="AMP-dep_Lig_C"/>
</dbReference>
<dbReference type="PANTHER" id="PTHR43439:SF1">
    <property type="entry name" value="PHENYLACETATE-COENZYME A LIGASE"/>
    <property type="match status" value="1"/>
</dbReference>
<evidence type="ECO:0000313" key="12">
    <source>
        <dbReference type="EMBL" id="MBB5051178.1"/>
    </source>
</evidence>
<proteinExistence type="inferred from homology"/>
<evidence type="ECO:0000256" key="4">
    <source>
        <dbReference type="ARBA" id="ARBA00060591"/>
    </source>
</evidence>
<evidence type="ECO:0000256" key="2">
    <source>
        <dbReference type="ARBA" id="ARBA00022598"/>
    </source>
</evidence>
<dbReference type="AlphaFoldDB" id="A0A840MZM9"/>
<evidence type="ECO:0000256" key="3">
    <source>
        <dbReference type="ARBA" id="ARBA00022741"/>
    </source>
</evidence>
<evidence type="ECO:0000256" key="6">
    <source>
        <dbReference type="ARBA" id="ARBA00066629"/>
    </source>
</evidence>
<evidence type="ECO:0000256" key="7">
    <source>
        <dbReference type="ARBA" id="ARBA00068695"/>
    </source>
</evidence>
<evidence type="ECO:0000259" key="10">
    <source>
        <dbReference type="Pfam" id="PF00501"/>
    </source>
</evidence>
<evidence type="ECO:0000256" key="5">
    <source>
        <dbReference type="ARBA" id="ARBA00061566"/>
    </source>
</evidence>
<evidence type="ECO:0000256" key="1">
    <source>
        <dbReference type="ARBA" id="ARBA00011245"/>
    </source>
</evidence>
<dbReference type="Pfam" id="PF14535">
    <property type="entry name" value="AMP-binding_C_2"/>
    <property type="match status" value="1"/>
</dbReference>
<feature type="domain" description="AMP-dependent synthetase/ligase" evidence="10">
    <location>
        <begin position="94"/>
        <end position="301"/>
    </location>
</feature>
<protein>
    <recommendedName>
        <fullName evidence="7 9">Phenylacetate-coenzyme A ligase</fullName>
        <ecNumber evidence="6 9">6.2.1.30</ecNumber>
    </recommendedName>
    <alternativeName>
        <fullName evidence="8 9">Phenylacetyl-CoA ligase</fullName>
    </alternativeName>
</protein>
<sequence>MLQIPLRKLDRLTPEPTELDRYEIASRDEIRALQRERLAWSLRHAYENVPHYRAKFDAAGVTPDSFKDLPDLAKFPFTIKTDLRDNYPFGMFAVPEKDVARIHASSGTTGKPTVVGYTKRDIETWSDVVARSIRAAGGRAGMKVHIAYGYGLFTGGLGAHYGAERLGCTVIPISGGMTERQVQLINDFKPEVIMVTPSYMLAILDEFRKQGLDPRKSSLRIGIFGAEPWTNAMREEIEEAFDLHAVDIYGLSEVMGPGVASECVETKDGLHIWEDHFYPEVINPATGEVLPDGEKGELVFTSLTKEAMPVIRYRTRDLTRLLPGTARSLRRMEKVTGRSDDMMIVRGVNVFPTQIEEKLLTIHDLSLHYQLVLTRDGRMDNMEIQVEARPEASFPAREAATKQLVQSVKDTIGITAVVTVLDPGSIERSVGKAKRIIDRRPKE</sequence>
<comment type="caution">
    <text evidence="12">The sequence shown here is derived from an EMBL/GenBank/DDBJ whole genome shotgun (WGS) entry which is preliminary data.</text>
</comment>
<dbReference type="Gene3D" id="3.30.300.30">
    <property type="match status" value="1"/>
</dbReference>
<dbReference type="GO" id="GO:0047475">
    <property type="term" value="F:phenylacetate-CoA ligase activity"/>
    <property type="evidence" value="ECO:0007669"/>
    <property type="project" value="UniProtKB-EC"/>
</dbReference>
<dbReference type="GO" id="GO:0000166">
    <property type="term" value="F:nucleotide binding"/>
    <property type="evidence" value="ECO:0007669"/>
    <property type="project" value="UniProtKB-KW"/>
</dbReference>
<accession>A0A840MZM9</accession>
<comment type="function">
    <text evidence="9">Catalyzes the activation of phenylacetic acid (PA) to phenylacetyl-CoA (PA-CoA).</text>
</comment>
<feature type="domain" description="AMP-dependent ligase C-terminal" evidence="11">
    <location>
        <begin position="347"/>
        <end position="440"/>
    </location>
</feature>
<evidence type="ECO:0000259" key="11">
    <source>
        <dbReference type="Pfam" id="PF14535"/>
    </source>
</evidence>
<keyword evidence="2 9" id="KW-0436">Ligase</keyword>
<dbReference type="SUPFAM" id="SSF56801">
    <property type="entry name" value="Acetyl-CoA synthetase-like"/>
    <property type="match status" value="1"/>
</dbReference>
<organism evidence="12 13">
    <name type="scientific">Afipia massiliensis</name>
    <dbReference type="NCBI Taxonomy" id="211460"/>
    <lineage>
        <taxon>Bacteria</taxon>
        <taxon>Pseudomonadati</taxon>
        <taxon>Pseudomonadota</taxon>
        <taxon>Alphaproteobacteria</taxon>
        <taxon>Hyphomicrobiales</taxon>
        <taxon>Nitrobacteraceae</taxon>
        <taxon>Afipia</taxon>
    </lineage>
</organism>
<comment type="subunit">
    <text evidence="1">Monomer.</text>
</comment>
<comment type="pathway">
    <text evidence="4 9">Aromatic compound metabolism; phenylacetate degradation.</text>
</comment>
<dbReference type="Proteomes" id="UP000521227">
    <property type="component" value="Unassembled WGS sequence"/>
</dbReference>
<dbReference type="InterPro" id="IPR051414">
    <property type="entry name" value="Adenylate-forming_Reductase"/>
</dbReference>
<dbReference type="RefSeq" id="WP_184082956.1">
    <property type="nucleotide sequence ID" value="NZ_JACHIJ010000002.1"/>
</dbReference>
<dbReference type="FunFam" id="3.40.50.12780:FF:000016">
    <property type="entry name" value="Phenylacetate-coenzyme A ligase"/>
    <property type="match status" value="1"/>
</dbReference>
<dbReference type="GO" id="GO:0010124">
    <property type="term" value="P:phenylacetate catabolic process"/>
    <property type="evidence" value="ECO:0007669"/>
    <property type="project" value="UniProtKB-UniRule"/>
</dbReference>
<dbReference type="PIRSF" id="PIRSF006444">
    <property type="entry name" value="PaaK"/>
    <property type="match status" value="1"/>
</dbReference>
<comment type="similarity">
    <text evidence="5 9">Belongs to the phenylacetyl-CoA ligase family.</text>
</comment>
<dbReference type="InterPro" id="IPR049623">
    <property type="entry name" value="PA_CoA_lig_proteobact_actino"/>
</dbReference>
<dbReference type="CDD" id="cd05913">
    <property type="entry name" value="PaaK"/>
    <property type="match status" value="1"/>
</dbReference>
<dbReference type="Pfam" id="PF00501">
    <property type="entry name" value="AMP-binding"/>
    <property type="match status" value="1"/>
</dbReference>
<dbReference type="InterPro" id="IPR045851">
    <property type="entry name" value="AMP-bd_C_sf"/>
</dbReference>
<evidence type="ECO:0000256" key="9">
    <source>
        <dbReference type="PIRNR" id="PIRNR006444"/>
    </source>
</evidence>
<reference evidence="12 13" key="1">
    <citation type="submission" date="2020-08" db="EMBL/GenBank/DDBJ databases">
        <title>Genomic Encyclopedia of Type Strains, Phase IV (KMG-IV): sequencing the most valuable type-strain genomes for metagenomic binning, comparative biology and taxonomic classification.</title>
        <authorList>
            <person name="Goeker M."/>
        </authorList>
    </citation>
    <scope>NUCLEOTIDE SEQUENCE [LARGE SCALE GENOMIC DNA]</scope>
    <source>
        <strain evidence="12 13">DSM 17498</strain>
    </source>
</reference>
<dbReference type="EMBL" id="JACHIJ010000002">
    <property type="protein sequence ID" value="MBB5051178.1"/>
    <property type="molecule type" value="Genomic_DNA"/>
</dbReference>
<comment type="catalytic activity">
    <reaction evidence="9">
        <text>2-phenylacetate + ATP + CoA = phenylacetyl-CoA + AMP + diphosphate</text>
        <dbReference type="Rhea" id="RHEA:20956"/>
        <dbReference type="ChEBI" id="CHEBI:18401"/>
        <dbReference type="ChEBI" id="CHEBI:30616"/>
        <dbReference type="ChEBI" id="CHEBI:33019"/>
        <dbReference type="ChEBI" id="CHEBI:57287"/>
        <dbReference type="ChEBI" id="CHEBI:57390"/>
        <dbReference type="ChEBI" id="CHEBI:456215"/>
        <dbReference type="EC" id="6.2.1.30"/>
    </reaction>
</comment>
<evidence type="ECO:0000313" key="13">
    <source>
        <dbReference type="Proteomes" id="UP000521227"/>
    </source>
</evidence>